<dbReference type="GO" id="GO:0007165">
    <property type="term" value="P:signal transduction"/>
    <property type="evidence" value="ECO:0007669"/>
    <property type="project" value="TreeGrafter"/>
</dbReference>
<dbReference type="SMART" id="SM00220">
    <property type="entry name" value="S_TKc"/>
    <property type="match status" value="1"/>
</dbReference>
<dbReference type="SUPFAM" id="SSF56112">
    <property type="entry name" value="Protein kinase-like (PK-like)"/>
    <property type="match status" value="1"/>
</dbReference>
<comment type="caution">
    <text evidence="4">The sequence shown here is derived from an EMBL/GenBank/DDBJ whole genome shotgun (WGS) entry which is preliminary data.</text>
</comment>
<dbReference type="InterPro" id="IPR050167">
    <property type="entry name" value="Ser_Thr_protein_kinase"/>
</dbReference>
<organism evidence="4 5">
    <name type="scientific">Chaetoceros tenuissimus</name>
    <dbReference type="NCBI Taxonomy" id="426638"/>
    <lineage>
        <taxon>Eukaryota</taxon>
        <taxon>Sar</taxon>
        <taxon>Stramenopiles</taxon>
        <taxon>Ochrophyta</taxon>
        <taxon>Bacillariophyta</taxon>
        <taxon>Coscinodiscophyceae</taxon>
        <taxon>Chaetocerotophycidae</taxon>
        <taxon>Chaetocerotales</taxon>
        <taxon>Chaetocerotaceae</taxon>
        <taxon>Chaetoceros</taxon>
    </lineage>
</organism>
<evidence type="ECO:0000313" key="5">
    <source>
        <dbReference type="Proteomes" id="UP001054902"/>
    </source>
</evidence>
<evidence type="ECO:0000313" key="4">
    <source>
        <dbReference type="EMBL" id="GFH49695.1"/>
    </source>
</evidence>
<feature type="domain" description="Protein kinase" evidence="3">
    <location>
        <begin position="412"/>
        <end position="694"/>
    </location>
</feature>
<dbReference type="GO" id="GO:0005524">
    <property type="term" value="F:ATP binding"/>
    <property type="evidence" value="ECO:0007669"/>
    <property type="project" value="InterPro"/>
</dbReference>
<dbReference type="InterPro" id="IPR011009">
    <property type="entry name" value="Kinase-like_dom_sf"/>
</dbReference>
<dbReference type="AlphaFoldDB" id="A0AAD3CRU6"/>
<sequence length="700" mass="80126">MVYTRNTEKEKGKSFTILNECNSATPDRTLPLTPSTVQSTPSHSSVGFVDESFESSYLSDKESPNSFVLSSPRVRVERKDLVRTLFPEQVESRSDLNILNVFDNGNNNVSESKYEVDMTRPRPEVGPPEIRDLEANVAKSFKDQYTNGRGGNNANSLRNRSHQKLPSLNTMDKFPSPHTFSKRNFFNNHIATKQNHIHEKRQVAAFHFTRRFLLIFLPISMILVLLPFAFIGPYLPSPAPRVVHIQVNMEYHNRLLKANDHSNSGRLGFDGHVGDRMKFIRKNLEEKDSVFSNQISRSTGVGPLDTNMYVLDTVVKKLKTKRVVILHQDVVEVRRHRNVEMDHTVFSDNTQLYGILDSEDEALSSMEIIRPDEELVSNCKSEQWHHDYFPDCNTIHELDLVNRGNNHIQSGEKLQLFKKQGHWRNAWKVSNENEEHETVILKTPRFVHNFEQKFFETDRNDALAMASLTGSPFVIDIYSFCGRTVLTEFAGGSLSKVIEKAKKKKFKRLRMARDLAFGLAQIHYGKDQNETTTRITHFDINPANVVVSSTGDIKFNDFNIAQMVKRNVTSGAECTMPQHQYPNPNWRSPEEVKEAGNLSSKVDVYSLGHIFYKIICEGRPYDRFEKHRLSKVEIENRVKAGVLPRLCENGKTSSDPEIVAIREAMNICYTRDPKSRPSSKDVAKFLDQRLHELKLKGIGS</sequence>
<feature type="transmembrane region" description="Helical" evidence="2">
    <location>
        <begin position="212"/>
        <end position="235"/>
    </location>
</feature>
<name>A0AAD3CRU6_9STRA</name>
<evidence type="ECO:0000256" key="1">
    <source>
        <dbReference type="SAM" id="MobiDB-lite"/>
    </source>
</evidence>
<keyword evidence="2" id="KW-0812">Transmembrane</keyword>
<dbReference type="PANTHER" id="PTHR23257">
    <property type="entry name" value="SERINE-THREONINE PROTEIN KINASE"/>
    <property type="match status" value="1"/>
</dbReference>
<feature type="region of interest" description="Disordered" evidence="1">
    <location>
        <begin position="25"/>
        <end position="45"/>
    </location>
</feature>
<dbReference type="PROSITE" id="PS50011">
    <property type="entry name" value="PROTEIN_KINASE_DOM"/>
    <property type="match status" value="1"/>
</dbReference>
<evidence type="ECO:0000259" key="3">
    <source>
        <dbReference type="PROSITE" id="PS50011"/>
    </source>
</evidence>
<dbReference type="EMBL" id="BLLK01000038">
    <property type="protein sequence ID" value="GFH49695.1"/>
    <property type="molecule type" value="Genomic_DNA"/>
</dbReference>
<dbReference type="GO" id="GO:0004672">
    <property type="term" value="F:protein kinase activity"/>
    <property type="evidence" value="ECO:0007669"/>
    <property type="project" value="InterPro"/>
</dbReference>
<gene>
    <name evidence="4" type="ORF">CTEN210_06171</name>
</gene>
<protein>
    <recommendedName>
        <fullName evidence="3">Protein kinase domain-containing protein</fullName>
    </recommendedName>
</protein>
<proteinExistence type="predicted"/>
<keyword evidence="2" id="KW-1133">Transmembrane helix</keyword>
<keyword evidence="2" id="KW-0472">Membrane</keyword>
<dbReference type="InterPro" id="IPR000719">
    <property type="entry name" value="Prot_kinase_dom"/>
</dbReference>
<dbReference type="Pfam" id="PF00069">
    <property type="entry name" value="Pkinase"/>
    <property type="match status" value="1"/>
</dbReference>
<dbReference type="GO" id="GO:0005737">
    <property type="term" value="C:cytoplasm"/>
    <property type="evidence" value="ECO:0007669"/>
    <property type="project" value="TreeGrafter"/>
</dbReference>
<dbReference type="Proteomes" id="UP001054902">
    <property type="component" value="Unassembled WGS sequence"/>
</dbReference>
<accession>A0AAD3CRU6</accession>
<reference evidence="4 5" key="1">
    <citation type="journal article" date="2021" name="Sci. Rep.">
        <title>The genome of the diatom Chaetoceros tenuissimus carries an ancient integrated fragment of an extant virus.</title>
        <authorList>
            <person name="Hongo Y."/>
            <person name="Kimura K."/>
            <person name="Takaki Y."/>
            <person name="Yoshida Y."/>
            <person name="Baba S."/>
            <person name="Kobayashi G."/>
            <person name="Nagasaki K."/>
            <person name="Hano T."/>
            <person name="Tomaru Y."/>
        </authorList>
    </citation>
    <scope>NUCLEOTIDE SEQUENCE [LARGE SCALE GENOMIC DNA]</scope>
    <source>
        <strain evidence="4 5">NIES-3715</strain>
    </source>
</reference>
<dbReference type="Gene3D" id="1.10.510.10">
    <property type="entry name" value="Transferase(Phosphotransferase) domain 1"/>
    <property type="match status" value="1"/>
</dbReference>
<keyword evidence="5" id="KW-1185">Reference proteome</keyword>
<evidence type="ECO:0000256" key="2">
    <source>
        <dbReference type="SAM" id="Phobius"/>
    </source>
</evidence>